<sequence>SGGKFKCYHCHEPGHFKKDCPTRKGNSSASAQIATSDEVYESAGALTVTSRGGHRAGSDGFGPKKSKPTVTDEEKMPPTFDRLFARFGRFANSSGVG</sequence>
<dbReference type="InterPro" id="IPR036875">
    <property type="entry name" value="Znf_CCHC_sf"/>
</dbReference>
<feature type="region of interest" description="Disordered" evidence="2">
    <location>
        <begin position="47"/>
        <end position="78"/>
    </location>
</feature>
<dbReference type="Proteomes" id="UP000265520">
    <property type="component" value="Unassembled WGS sequence"/>
</dbReference>
<feature type="domain" description="CCHC-type" evidence="3">
    <location>
        <begin position="6"/>
        <end position="21"/>
    </location>
</feature>
<keyword evidence="1" id="KW-0479">Metal-binding</keyword>
<dbReference type="Gene3D" id="4.10.60.10">
    <property type="entry name" value="Zinc finger, CCHC-type"/>
    <property type="match status" value="1"/>
</dbReference>
<evidence type="ECO:0000259" key="3">
    <source>
        <dbReference type="PROSITE" id="PS50158"/>
    </source>
</evidence>
<evidence type="ECO:0000313" key="5">
    <source>
        <dbReference type="Proteomes" id="UP000265520"/>
    </source>
</evidence>
<keyword evidence="1" id="KW-0863">Zinc-finger</keyword>
<dbReference type="SUPFAM" id="SSF57756">
    <property type="entry name" value="Retrovirus zinc finger-like domains"/>
    <property type="match status" value="1"/>
</dbReference>
<proteinExistence type="predicted"/>
<dbReference type="EMBL" id="LXQA010024386">
    <property type="protein sequence ID" value="MCH93204.1"/>
    <property type="molecule type" value="Genomic_DNA"/>
</dbReference>
<dbReference type="SMART" id="SM00343">
    <property type="entry name" value="ZnF_C2HC"/>
    <property type="match status" value="1"/>
</dbReference>
<dbReference type="GO" id="GO:0003676">
    <property type="term" value="F:nucleic acid binding"/>
    <property type="evidence" value="ECO:0007669"/>
    <property type="project" value="InterPro"/>
</dbReference>
<evidence type="ECO:0000256" key="1">
    <source>
        <dbReference type="PROSITE-ProRule" id="PRU00047"/>
    </source>
</evidence>
<feature type="non-terminal residue" evidence="4">
    <location>
        <position position="1"/>
    </location>
</feature>
<comment type="caution">
    <text evidence="4">The sequence shown here is derived from an EMBL/GenBank/DDBJ whole genome shotgun (WGS) entry which is preliminary data.</text>
</comment>
<organism evidence="4 5">
    <name type="scientific">Trifolium medium</name>
    <dbReference type="NCBI Taxonomy" id="97028"/>
    <lineage>
        <taxon>Eukaryota</taxon>
        <taxon>Viridiplantae</taxon>
        <taxon>Streptophyta</taxon>
        <taxon>Embryophyta</taxon>
        <taxon>Tracheophyta</taxon>
        <taxon>Spermatophyta</taxon>
        <taxon>Magnoliopsida</taxon>
        <taxon>eudicotyledons</taxon>
        <taxon>Gunneridae</taxon>
        <taxon>Pentapetalae</taxon>
        <taxon>rosids</taxon>
        <taxon>fabids</taxon>
        <taxon>Fabales</taxon>
        <taxon>Fabaceae</taxon>
        <taxon>Papilionoideae</taxon>
        <taxon>50 kb inversion clade</taxon>
        <taxon>NPAAA clade</taxon>
        <taxon>Hologalegina</taxon>
        <taxon>IRL clade</taxon>
        <taxon>Trifolieae</taxon>
        <taxon>Trifolium</taxon>
    </lineage>
</organism>
<evidence type="ECO:0000313" key="4">
    <source>
        <dbReference type="EMBL" id="MCH93204.1"/>
    </source>
</evidence>
<protein>
    <submittedName>
        <fullName evidence="4">Acylamino-acid-releasing enzyme</fullName>
    </submittedName>
</protein>
<accession>A0A392N3Y5</accession>
<dbReference type="AlphaFoldDB" id="A0A392N3Y5"/>
<name>A0A392N3Y5_9FABA</name>
<evidence type="ECO:0000256" key="2">
    <source>
        <dbReference type="SAM" id="MobiDB-lite"/>
    </source>
</evidence>
<keyword evidence="5" id="KW-1185">Reference proteome</keyword>
<dbReference type="InterPro" id="IPR001878">
    <property type="entry name" value="Znf_CCHC"/>
</dbReference>
<dbReference type="Pfam" id="PF00098">
    <property type="entry name" value="zf-CCHC"/>
    <property type="match status" value="1"/>
</dbReference>
<keyword evidence="1" id="KW-0862">Zinc</keyword>
<dbReference type="PROSITE" id="PS50158">
    <property type="entry name" value="ZF_CCHC"/>
    <property type="match status" value="1"/>
</dbReference>
<dbReference type="GO" id="GO:0008270">
    <property type="term" value="F:zinc ion binding"/>
    <property type="evidence" value="ECO:0007669"/>
    <property type="project" value="UniProtKB-KW"/>
</dbReference>
<reference evidence="4 5" key="1">
    <citation type="journal article" date="2018" name="Front. Plant Sci.">
        <title>Red Clover (Trifolium pratense) and Zigzag Clover (T. medium) - A Picture of Genomic Similarities and Differences.</title>
        <authorList>
            <person name="Dluhosova J."/>
            <person name="Istvanek J."/>
            <person name="Nedelnik J."/>
            <person name="Repkova J."/>
        </authorList>
    </citation>
    <scope>NUCLEOTIDE SEQUENCE [LARGE SCALE GENOMIC DNA]</scope>
    <source>
        <strain evidence="5">cv. 10/8</strain>
        <tissue evidence="4">Leaf</tissue>
    </source>
</reference>